<feature type="compositionally biased region" description="Low complexity" evidence="1">
    <location>
        <begin position="58"/>
        <end position="74"/>
    </location>
</feature>
<comment type="caution">
    <text evidence="2">The sequence shown here is derived from an EMBL/GenBank/DDBJ whole genome shotgun (WGS) entry which is preliminary data.</text>
</comment>
<dbReference type="Proteomes" id="UP001217838">
    <property type="component" value="Unassembled WGS sequence"/>
</dbReference>
<evidence type="ECO:0000313" key="2">
    <source>
        <dbReference type="EMBL" id="MDC0668027.1"/>
    </source>
</evidence>
<evidence type="ECO:0000313" key="3">
    <source>
        <dbReference type="Proteomes" id="UP001217838"/>
    </source>
</evidence>
<organism evidence="2 3">
    <name type="scientific">Nannocystis radixulma</name>
    <dbReference type="NCBI Taxonomy" id="2995305"/>
    <lineage>
        <taxon>Bacteria</taxon>
        <taxon>Pseudomonadati</taxon>
        <taxon>Myxococcota</taxon>
        <taxon>Polyangia</taxon>
        <taxon>Nannocystales</taxon>
        <taxon>Nannocystaceae</taxon>
        <taxon>Nannocystis</taxon>
    </lineage>
</organism>
<dbReference type="EMBL" id="JAQNDN010000003">
    <property type="protein sequence ID" value="MDC0668027.1"/>
    <property type="molecule type" value="Genomic_DNA"/>
</dbReference>
<accession>A0ABT5B1P2</accession>
<gene>
    <name evidence="2" type="ORF">POL58_09780</name>
</gene>
<dbReference type="RefSeq" id="WP_271996723.1">
    <property type="nucleotide sequence ID" value="NZ_JAQNDN010000003.1"/>
</dbReference>
<evidence type="ECO:0008006" key="4">
    <source>
        <dbReference type="Google" id="ProtNLM"/>
    </source>
</evidence>
<feature type="region of interest" description="Disordered" evidence="1">
    <location>
        <begin position="52"/>
        <end position="97"/>
    </location>
</feature>
<evidence type="ECO:0000256" key="1">
    <source>
        <dbReference type="SAM" id="MobiDB-lite"/>
    </source>
</evidence>
<name>A0ABT5B1P2_9BACT</name>
<protein>
    <recommendedName>
        <fullName evidence="4">Secreted protein</fullName>
    </recommendedName>
</protein>
<sequence length="210" mass="22919">MPFRTCSSTRGRSRGRLASGRAIFYSGRMTRADRMLIAVMVLANACTHARSEVRSDTGADAGATAGATAQAGEAPPIVDQHWPQGTEPGPPRWRPSEVDPRLVVREGSDELGFLEHGCAYQEPCGCLVAAEHRYRRRGDGWAIVVVVPEVEIRRVVKRGTCVEGCGQQQPPEPTPIRSLGAIDPRTVEIDVQRPRKVVKKQTCTDPMVPP</sequence>
<reference evidence="2 3" key="1">
    <citation type="submission" date="2022-11" db="EMBL/GenBank/DDBJ databases">
        <title>Minimal conservation of predation-associated metabolite biosynthetic gene clusters underscores biosynthetic potential of Myxococcota including descriptions for ten novel species: Archangium lansinium sp. nov., Myxococcus landrumus sp. nov., Nannocystis bai.</title>
        <authorList>
            <person name="Ahearne A."/>
            <person name="Stevens C."/>
            <person name="Dowd S."/>
        </authorList>
    </citation>
    <scope>NUCLEOTIDE SEQUENCE [LARGE SCALE GENOMIC DNA]</scope>
    <source>
        <strain evidence="2 3">NCELM</strain>
    </source>
</reference>
<keyword evidence="3" id="KW-1185">Reference proteome</keyword>
<proteinExistence type="predicted"/>